<dbReference type="EC" id="2.4.-.-" evidence="2"/>
<dbReference type="Pfam" id="PF13524">
    <property type="entry name" value="Glyco_trans_1_2"/>
    <property type="match status" value="1"/>
</dbReference>
<dbReference type="EMBL" id="JAZHPM010000023">
    <property type="protein sequence ID" value="MEF2292949.1"/>
    <property type="molecule type" value="Genomic_DNA"/>
</dbReference>
<keyword evidence="2" id="KW-0808">Transferase</keyword>
<sequence>MGVKTKSIEKSYADVISNDFFSKKNWNFKKKDLELYDEGNKLIIESKKEKVSYLTLYEKNTNFRKAPKNEKKIIITKDTLIRVSGNCSKNIKVTIYIIEYDEKNKIKSNRIFMNRESEIYIHPETKTLRLAIRIEGKGEVCITSFKLNQDFISKQKANYKQHLKGKEIRNIKMACIFDEFSLESFGDEVSLTTFTPENWKRILSQDKPDLLMVESAWRGNFGSWEYQVGKYNNNNQNRHLKELVSWCNRHRIPTVFWNKEDPIHFQKFIEAASLFDYIFTTDANSIYKYKEYIGHERVFSLQFAANPKEHNPTSLMNSKKNKISFAGSYYANRHPDRRKDMDEMLEVAKKFGLDIFDRNYERNQTGNSHFMFPKYLQENIVGTLKYNQINKAYKDYRLILNVNSVKDSPTMFSRRVFEGLACGTPIISSFSTGIKKTFNQIVVMSENHKVLEDRINELISDNKQYRQLALKGLREVYRHHTYSHRVQYILDKLRIKYRTTDRSVSLLFLINNIEQLQMAIDIVNNQSYKNVKVVFLVSLFEGYSEVINKYNNKRFSAYIRDYAFKYNDVTEMVETNYLTIMDIKNGYGKYYIEDLIHATKYSEADIIGKKSTFKGNYEYGGYEYQFVESVLPTTCLYKVNFLKKVSLKDLLYNEEKIIEKLFKECGAKIYSADQFNIDINAK</sequence>
<proteinExistence type="predicted"/>
<protein>
    <submittedName>
        <fullName evidence="2">Glycosyltransferase</fullName>
        <ecNumber evidence="2">2.4.-.-</ecNumber>
    </submittedName>
</protein>
<gene>
    <name evidence="2" type="ORF">V2W34_13190</name>
</gene>
<dbReference type="Proteomes" id="UP001356080">
    <property type="component" value="Unassembled WGS sequence"/>
</dbReference>
<keyword evidence="2" id="KW-0328">Glycosyltransferase</keyword>
<reference evidence="2 3" key="1">
    <citation type="submission" date="2024-01" db="EMBL/GenBank/DDBJ databases">
        <title>Survival strategy associated with biotechnological potential of Virgibacillus dokdonensis T4.6 isolated from salt-fermented shrimp paste.</title>
        <authorList>
            <person name="Doan T.V."/>
            <person name="Quach N.T."/>
            <person name="Phi Q.-T."/>
        </authorList>
    </citation>
    <scope>NUCLEOTIDE SEQUENCE [LARGE SCALE GENOMIC DNA]</scope>
    <source>
        <strain evidence="2 3">T4.6</strain>
    </source>
</reference>
<feature type="domain" description="Spore protein YkvP/CgeB glycosyl transferase-like" evidence="1">
    <location>
        <begin position="377"/>
        <end position="491"/>
    </location>
</feature>
<dbReference type="RefSeq" id="WP_331805616.1">
    <property type="nucleotide sequence ID" value="NZ_JAZHPM010000023.1"/>
</dbReference>
<dbReference type="SUPFAM" id="SSF53756">
    <property type="entry name" value="UDP-Glycosyltransferase/glycogen phosphorylase"/>
    <property type="match status" value="1"/>
</dbReference>
<dbReference type="InterPro" id="IPR055259">
    <property type="entry name" value="YkvP/CgeB_Glyco_trans-like"/>
</dbReference>
<evidence type="ECO:0000313" key="2">
    <source>
        <dbReference type="EMBL" id="MEF2292949.1"/>
    </source>
</evidence>
<keyword evidence="3" id="KW-1185">Reference proteome</keyword>
<accession>A0ABU7VHZ6</accession>
<comment type="caution">
    <text evidence="2">The sequence shown here is derived from an EMBL/GenBank/DDBJ whole genome shotgun (WGS) entry which is preliminary data.</text>
</comment>
<organism evidence="2 3">
    <name type="scientific">Virgibacillus dokdonensis</name>
    <dbReference type="NCBI Taxonomy" id="302167"/>
    <lineage>
        <taxon>Bacteria</taxon>
        <taxon>Bacillati</taxon>
        <taxon>Bacillota</taxon>
        <taxon>Bacilli</taxon>
        <taxon>Bacillales</taxon>
        <taxon>Bacillaceae</taxon>
        <taxon>Virgibacillus</taxon>
    </lineage>
</organism>
<name>A0ABU7VHZ6_9BACI</name>
<evidence type="ECO:0000313" key="3">
    <source>
        <dbReference type="Proteomes" id="UP001356080"/>
    </source>
</evidence>
<dbReference type="Gene3D" id="3.40.50.2000">
    <property type="entry name" value="Glycogen Phosphorylase B"/>
    <property type="match status" value="1"/>
</dbReference>
<evidence type="ECO:0000259" key="1">
    <source>
        <dbReference type="Pfam" id="PF13524"/>
    </source>
</evidence>
<dbReference type="GO" id="GO:0016757">
    <property type="term" value="F:glycosyltransferase activity"/>
    <property type="evidence" value="ECO:0007669"/>
    <property type="project" value="UniProtKB-KW"/>
</dbReference>